<reference evidence="3 4" key="1">
    <citation type="submission" date="2023-08" db="EMBL/GenBank/DDBJ databases">
        <authorList>
            <person name="Roldan D.M."/>
            <person name="Menes R.J."/>
        </authorList>
    </citation>
    <scope>NUCLEOTIDE SEQUENCE [LARGE SCALE GENOMIC DNA]</scope>
    <source>
        <strain evidence="3 4">CCM 2812</strain>
    </source>
</reference>
<organism evidence="3 4">
    <name type="scientific">Leptothrix discophora</name>
    <dbReference type="NCBI Taxonomy" id="89"/>
    <lineage>
        <taxon>Bacteria</taxon>
        <taxon>Pseudomonadati</taxon>
        <taxon>Pseudomonadota</taxon>
        <taxon>Betaproteobacteria</taxon>
        <taxon>Burkholderiales</taxon>
        <taxon>Sphaerotilaceae</taxon>
        <taxon>Leptothrix</taxon>
    </lineage>
</organism>
<proteinExistence type="predicted"/>
<feature type="chain" id="PRO_5047099783" evidence="1">
    <location>
        <begin position="23"/>
        <end position="200"/>
    </location>
</feature>
<gene>
    <name evidence="3" type="ORF">Q8X39_04635</name>
</gene>
<evidence type="ECO:0000313" key="4">
    <source>
        <dbReference type="Proteomes" id="UP001235760"/>
    </source>
</evidence>
<accession>A0ABT9G0G2</accession>
<feature type="signal peptide" evidence="1">
    <location>
        <begin position="1"/>
        <end position="22"/>
    </location>
</feature>
<evidence type="ECO:0000313" key="3">
    <source>
        <dbReference type="EMBL" id="MDP4299910.1"/>
    </source>
</evidence>
<dbReference type="NCBIfam" id="TIGR02595">
    <property type="entry name" value="PEP_CTERM"/>
    <property type="match status" value="1"/>
</dbReference>
<evidence type="ECO:0000259" key="2">
    <source>
        <dbReference type="Pfam" id="PF07589"/>
    </source>
</evidence>
<dbReference type="EMBL" id="JAUZEE010000002">
    <property type="protein sequence ID" value="MDP4299910.1"/>
    <property type="molecule type" value="Genomic_DNA"/>
</dbReference>
<comment type="caution">
    <text evidence="3">The sequence shown here is derived from an EMBL/GenBank/DDBJ whole genome shotgun (WGS) entry which is preliminary data.</text>
</comment>
<name>A0ABT9G0G2_LEPDI</name>
<dbReference type="RefSeq" id="WP_305748466.1">
    <property type="nucleotide sequence ID" value="NZ_JAUZEE010000002.1"/>
</dbReference>
<dbReference type="InterPro" id="IPR013424">
    <property type="entry name" value="Ice-binding_C"/>
</dbReference>
<feature type="domain" description="Ice-binding protein C-terminal" evidence="2">
    <location>
        <begin position="172"/>
        <end position="196"/>
    </location>
</feature>
<keyword evidence="1" id="KW-0732">Signal</keyword>
<dbReference type="Proteomes" id="UP001235760">
    <property type="component" value="Unassembled WGS sequence"/>
</dbReference>
<dbReference type="Pfam" id="PF07589">
    <property type="entry name" value="PEP-CTERM"/>
    <property type="match status" value="1"/>
</dbReference>
<protein>
    <submittedName>
        <fullName evidence="3">PEPxxWA-CTERM sorting domain-containing protein</fullName>
    </submittedName>
</protein>
<sequence length="200" mass="20711">MSSFKQILTALALGAVALGSQAQIVNGSFEAPSYADESSTALSYGTHGWGSTGVVRIVNPEGSLSDGAGSQYASLVAPTYAPFSSAIYQSFSLASGNFTLNFLSWGNGTFSVDHWSPTGYAAVSLNPAPAALSSTGWTPNSHTFNSIGGDYRVRFATTSELRVDGVSVSVTAVPEPETYAMMLAGLGAIGFMARRRKASA</sequence>
<dbReference type="NCBIfam" id="NF035944">
    <property type="entry name" value="PEPxxWA-CTERM"/>
    <property type="match status" value="1"/>
</dbReference>
<evidence type="ECO:0000256" key="1">
    <source>
        <dbReference type="SAM" id="SignalP"/>
    </source>
</evidence>
<keyword evidence="4" id="KW-1185">Reference proteome</keyword>